<dbReference type="PANTHER" id="PTHR35908">
    <property type="entry name" value="HYPOTHETICAL FUSION PROTEIN"/>
    <property type="match status" value="1"/>
</dbReference>
<evidence type="ECO:0000313" key="3">
    <source>
        <dbReference type="Proteomes" id="UP000612808"/>
    </source>
</evidence>
<accession>A0A8J3N8X7</accession>
<reference evidence="2" key="1">
    <citation type="submission" date="2021-01" db="EMBL/GenBank/DDBJ databases">
        <title>Whole genome shotgun sequence of Actinocatenispora rupis NBRC 107355.</title>
        <authorList>
            <person name="Komaki H."/>
            <person name="Tamura T."/>
        </authorList>
    </citation>
    <scope>NUCLEOTIDE SEQUENCE</scope>
    <source>
        <strain evidence="2">NBRC 107355</strain>
    </source>
</reference>
<evidence type="ECO:0000259" key="1">
    <source>
        <dbReference type="Pfam" id="PF18029"/>
    </source>
</evidence>
<name>A0A8J3N8X7_9ACTN</name>
<dbReference type="SUPFAM" id="SSF54593">
    <property type="entry name" value="Glyoxalase/Bleomycin resistance protein/Dihydroxybiphenyl dioxygenase"/>
    <property type="match status" value="1"/>
</dbReference>
<dbReference type="InterPro" id="IPR041581">
    <property type="entry name" value="Glyoxalase_6"/>
</dbReference>
<sequence>MFPTIRHITIDCSGDPYDLGLFWSALLGRPLSDDDKPGDPEAVLDLPGGPGMLFVRVPEGRAAKNRVHLDLQPTDERGMNAEVERVQRLGGRILHDRRTPEGRGWVVFADPEGNEFCVERSAHEYATLGFDT</sequence>
<proteinExistence type="predicted"/>
<comment type="caution">
    <text evidence="2">The sequence shown here is derived from an EMBL/GenBank/DDBJ whole genome shotgun (WGS) entry which is preliminary data.</text>
</comment>
<dbReference type="Gene3D" id="3.10.180.10">
    <property type="entry name" value="2,3-Dihydroxybiphenyl 1,2-Dioxygenase, domain 1"/>
    <property type="match status" value="1"/>
</dbReference>
<feature type="domain" description="Glyoxalase-like" evidence="1">
    <location>
        <begin position="7"/>
        <end position="118"/>
    </location>
</feature>
<organism evidence="2 3">
    <name type="scientific">Actinocatenispora rupis</name>
    <dbReference type="NCBI Taxonomy" id="519421"/>
    <lineage>
        <taxon>Bacteria</taxon>
        <taxon>Bacillati</taxon>
        <taxon>Actinomycetota</taxon>
        <taxon>Actinomycetes</taxon>
        <taxon>Micromonosporales</taxon>
        <taxon>Micromonosporaceae</taxon>
        <taxon>Actinocatenispora</taxon>
    </lineage>
</organism>
<protein>
    <submittedName>
        <fullName evidence="2">Glyoxalase</fullName>
    </submittedName>
</protein>
<keyword evidence="3" id="KW-1185">Reference proteome</keyword>
<dbReference type="AlphaFoldDB" id="A0A8J3N8X7"/>
<dbReference type="PANTHER" id="PTHR35908:SF1">
    <property type="entry name" value="CONSERVED PROTEIN"/>
    <property type="match status" value="1"/>
</dbReference>
<dbReference type="InterPro" id="IPR029068">
    <property type="entry name" value="Glyas_Bleomycin-R_OHBP_Dase"/>
</dbReference>
<dbReference type="Pfam" id="PF18029">
    <property type="entry name" value="Glyoxalase_6"/>
    <property type="match status" value="1"/>
</dbReference>
<gene>
    <name evidence="2" type="ORF">Aru02nite_16630</name>
</gene>
<dbReference type="Proteomes" id="UP000612808">
    <property type="component" value="Unassembled WGS sequence"/>
</dbReference>
<dbReference type="RefSeq" id="WP_203656281.1">
    <property type="nucleotide sequence ID" value="NZ_BAAAZM010000004.1"/>
</dbReference>
<dbReference type="EMBL" id="BOMB01000010">
    <property type="protein sequence ID" value="GID10774.1"/>
    <property type="molecule type" value="Genomic_DNA"/>
</dbReference>
<evidence type="ECO:0000313" key="2">
    <source>
        <dbReference type="EMBL" id="GID10774.1"/>
    </source>
</evidence>